<name>A0A168A7T2_9EURO</name>
<dbReference type="AlphaFoldDB" id="A0A168A7T2"/>
<keyword evidence="2" id="KW-1185">Reference proteome</keyword>
<gene>
    <name evidence="1" type="ORF">AAP_02373</name>
</gene>
<organism evidence="1 2">
    <name type="scientific">Ascosphaera apis ARSEF 7405</name>
    <dbReference type="NCBI Taxonomy" id="392613"/>
    <lineage>
        <taxon>Eukaryota</taxon>
        <taxon>Fungi</taxon>
        <taxon>Dikarya</taxon>
        <taxon>Ascomycota</taxon>
        <taxon>Pezizomycotina</taxon>
        <taxon>Eurotiomycetes</taxon>
        <taxon>Eurotiomycetidae</taxon>
        <taxon>Onygenales</taxon>
        <taxon>Ascosphaeraceae</taxon>
        <taxon>Ascosphaera</taxon>
    </lineage>
</organism>
<comment type="caution">
    <text evidence="1">The sequence shown here is derived from an EMBL/GenBank/DDBJ whole genome shotgun (WGS) entry which is preliminary data.</text>
</comment>
<reference evidence="1 2" key="1">
    <citation type="journal article" date="2016" name="Genome Biol. Evol.">
        <title>Divergent and convergent evolution of fungal pathogenicity.</title>
        <authorList>
            <person name="Shang Y."/>
            <person name="Xiao G."/>
            <person name="Zheng P."/>
            <person name="Cen K."/>
            <person name="Zhan S."/>
            <person name="Wang C."/>
        </authorList>
    </citation>
    <scope>NUCLEOTIDE SEQUENCE [LARGE SCALE GENOMIC DNA]</scope>
    <source>
        <strain evidence="1 2">ARSEF 7405</strain>
    </source>
</reference>
<protein>
    <submittedName>
        <fullName evidence="1">Uncharacterized protein</fullName>
    </submittedName>
</protein>
<evidence type="ECO:0000313" key="1">
    <source>
        <dbReference type="EMBL" id="KZZ93581.1"/>
    </source>
</evidence>
<evidence type="ECO:0000313" key="2">
    <source>
        <dbReference type="Proteomes" id="UP000242877"/>
    </source>
</evidence>
<dbReference type="Proteomes" id="UP000242877">
    <property type="component" value="Unassembled WGS sequence"/>
</dbReference>
<accession>A0A168A7T2</accession>
<dbReference type="EMBL" id="AZGZ01000008">
    <property type="protein sequence ID" value="KZZ93581.1"/>
    <property type="molecule type" value="Genomic_DNA"/>
</dbReference>
<proteinExistence type="predicted"/>
<dbReference type="VEuPathDB" id="FungiDB:AAP_02373"/>
<sequence length="129" mass="15034">MFSRRMLRIKADLLEIMYQGLTGRNPFPHIAGYRVSSIQLVEYELTNAYKEIEKSFHTDGNYSQQIMEVWAYYFPAVEALGQPADIEETVRRITPKLGALAISFINEYASLINAHARKKWQQLERQFSD</sequence>